<dbReference type="InterPro" id="IPR013747">
    <property type="entry name" value="ACP_syn_III_C"/>
</dbReference>
<evidence type="ECO:0000259" key="9">
    <source>
        <dbReference type="Pfam" id="PF08541"/>
    </source>
</evidence>
<comment type="pathway">
    <text evidence="1 6">Lipid metabolism; fatty acid biosynthesis.</text>
</comment>
<dbReference type="PANTHER" id="PTHR31561">
    <property type="entry name" value="3-KETOACYL-COA SYNTHASE"/>
    <property type="match status" value="1"/>
</dbReference>
<dbReference type="InterPro" id="IPR013601">
    <property type="entry name" value="FAE1_typ3_polyketide_synth"/>
</dbReference>
<accession>A0A5C7INV1</accession>
<keyword evidence="3 6" id="KW-0808">Transferase</keyword>
<gene>
    <name evidence="10" type="ORF">EZV62_005733</name>
</gene>
<name>A0A5C7INV1_9ROSI</name>
<feature type="domain" description="FAE" evidence="8">
    <location>
        <begin position="87"/>
        <end position="373"/>
    </location>
</feature>
<comment type="catalytic activity">
    <reaction evidence="5">
        <text>a very-long-chain acyl-CoA + malonyl-CoA + H(+) = a very-long-chain 3-oxoacyl-CoA + CO2 + CoA</text>
        <dbReference type="Rhea" id="RHEA:32727"/>
        <dbReference type="ChEBI" id="CHEBI:15378"/>
        <dbReference type="ChEBI" id="CHEBI:16526"/>
        <dbReference type="ChEBI" id="CHEBI:57287"/>
        <dbReference type="ChEBI" id="CHEBI:57384"/>
        <dbReference type="ChEBI" id="CHEBI:90725"/>
        <dbReference type="ChEBI" id="CHEBI:90736"/>
        <dbReference type="EC" id="2.3.1.199"/>
    </reaction>
</comment>
<protein>
    <recommendedName>
        <fullName evidence="6">3-ketoacyl-CoA synthase</fullName>
        <ecNumber evidence="6">2.3.1.-</ecNumber>
    </recommendedName>
</protein>
<dbReference type="EMBL" id="VAHF01000002">
    <property type="protein sequence ID" value="TXG70798.1"/>
    <property type="molecule type" value="Genomic_DNA"/>
</dbReference>
<evidence type="ECO:0000313" key="10">
    <source>
        <dbReference type="EMBL" id="TXG70798.1"/>
    </source>
</evidence>
<evidence type="ECO:0000256" key="5">
    <source>
        <dbReference type="ARBA" id="ARBA00047375"/>
    </source>
</evidence>
<comment type="caution">
    <text evidence="10">The sequence shown here is derived from an EMBL/GenBank/DDBJ whole genome shotgun (WGS) entry which is preliminary data.</text>
</comment>
<dbReference type="UniPathway" id="UPA00094"/>
<dbReference type="GO" id="GO:0006633">
    <property type="term" value="P:fatty acid biosynthetic process"/>
    <property type="evidence" value="ECO:0007669"/>
    <property type="project" value="UniProtKB-UniPathway"/>
</dbReference>
<dbReference type="InterPro" id="IPR012392">
    <property type="entry name" value="3-ktacl-CoA_syn"/>
</dbReference>
<evidence type="ECO:0000256" key="3">
    <source>
        <dbReference type="ARBA" id="ARBA00022679"/>
    </source>
</evidence>
<dbReference type="Proteomes" id="UP000323000">
    <property type="component" value="Chromosome 2"/>
</dbReference>
<dbReference type="Pfam" id="PF08541">
    <property type="entry name" value="ACP_syn_III_C"/>
    <property type="match status" value="1"/>
</dbReference>
<dbReference type="Pfam" id="PF08392">
    <property type="entry name" value="FAE1_CUT1_RppA"/>
    <property type="match status" value="1"/>
</dbReference>
<keyword evidence="4 6" id="KW-0012">Acyltransferase</keyword>
<evidence type="ECO:0000313" key="11">
    <source>
        <dbReference type="Proteomes" id="UP000323000"/>
    </source>
</evidence>
<dbReference type="GO" id="GO:0009922">
    <property type="term" value="F:fatty acid elongase activity"/>
    <property type="evidence" value="ECO:0007669"/>
    <property type="project" value="UniProtKB-EC"/>
</dbReference>
<dbReference type="EC" id="2.3.1.-" evidence="6"/>
<feature type="domain" description="Beta-ketoacyl-[acyl-carrier-protein] synthase III C-terminal" evidence="9">
    <location>
        <begin position="394"/>
        <end position="475"/>
    </location>
</feature>
<evidence type="ECO:0000256" key="1">
    <source>
        <dbReference type="ARBA" id="ARBA00005194"/>
    </source>
</evidence>
<dbReference type="SUPFAM" id="SSF53901">
    <property type="entry name" value="Thiolase-like"/>
    <property type="match status" value="2"/>
</dbReference>
<dbReference type="Gene3D" id="3.40.47.10">
    <property type="match status" value="1"/>
</dbReference>
<dbReference type="PIRSF" id="PIRSF036417">
    <property type="entry name" value="3-ktacl-CoA_syn"/>
    <property type="match status" value="1"/>
</dbReference>
<proteinExistence type="inferred from homology"/>
<dbReference type="AlphaFoldDB" id="A0A5C7INV1"/>
<reference evidence="11" key="1">
    <citation type="journal article" date="2019" name="Gigascience">
        <title>De novo genome assembly of the endangered Acer yangbiense, a plant species with extremely small populations endemic to Yunnan Province, China.</title>
        <authorList>
            <person name="Yang J."/>
            <person name="Wariss H.M."/>
            <person name="Tao L."/>
            <person name="Zhang R."/>
            <person name="Yun Q."/>
            <person name="Hollingsworth P."/>
            <person name="Dao Z."/>
            <person name="Luo G."/>
            <person name="Guo H."/>
            <person name="Ma Y."/>
            <person name="Sun W."/>
        </authorList>
    </citation>
    <scope>NUCLEOTIDE SEQUENCE [LARGE SCALE GENOMIC DNA]</scope>
    <source>
        <strain evidence="11">cv. Malutang</strain>
    </source>
</reference>
<dbReference type="GO" id="GO:0016020">
    <property type="term" value="C:membrane"/>
    <property type="evidence" value="ECO:0007669"/>
    <property type="project" value="InterPro"/>
</dbReference>
<dbReference type="CDD" id="cd00831">
    <property type="entry name" value="CHS_like"/>
    <property type="match status" value="1"/>
</dbReference>
<evidence type="ECO:0000259" key="8">
    <source>
        <dbReference type="Pfam" id="PF08392"/>
    </source>
</evidence>
<keyword evidence="7" id="KW-1133">Transmembrane helix</keyword>
<keyword evidence="7" id="KW-0472">Membrane</keyword>
<sequence>MGPFFKLNKENIFKTINTDIDYDHLFSTMLSKHFYSNLLELLRFVTLVFVISIEAYFIAQNRKFTFHFIILLLIILLYYILIKLYDLSRPSPVYLVNFSCFKPPSFCRVPFSTFLENASKIEGFDSESIAFMSKILSSSGQSNETYLPPALHYIPPKTHQQESIKEAKMVLFPIMEDLLSKTKLSPCDIDILIVNCTGFCPSPSLSSIIINKFSMRSDTRSYNLSGMGCSASVIAIELAQNLLKTHKNSYAVVLSTEILSTGWYSGHEKPKLLLNCLFRMGSAAILLSNKKETKNKSKYKLVCTVRTQRAFEDKAYLSAIREEDSNGKLGVTLNRDLLQVAAEILRTNITILGSKILPFLEKFWHGVSIVRKKFAHKDQEVNYNYYVPNFKTVVQHFCLPTSGRPLIRDIAKGLKLSERDIEPALMTLHRFGNQSSSSLWYELCYMEAKERVKKGDRVWQLGMGTGPKCNSAVWECLRPIVGESSIGPWADCVHQYPITAIHQGD</sequence>
<feature type="transmembrane region" description="Helical" evidence="7">
    <location>
        <begin position="41"/>
        <end position="58"/>
    </location>
</feature>
<keyword evidence="11" id="KW-1185">Reference proteome</keyword>
<evidence type="ECO:0000256" key="2">
    <source>
        <dbReference type="ARBA" id="ARBA00005531"/>
    </source>
</evidence>
<evidence type="ECO:0000256" key="6">
    <source>
        <dbReference type="PIRNR" id="PIRNR036417"/>
    </source>
</evidence>
<dbReference type="OrthoDB" id="329835at2759"/>
<comment type="similarity">
    <text evidence="2 6">Belongs to the thiolase-like superfamily. Chalcone/stilbene synthases family.</text>
</comment>
<organism evidence="10 11">
    <name type="scientific">Acer yangbiense</name>
    <dbReference type="NCBI Taxonomy" id="1000413"/>
    <lineage>
        <taxon>Eukaryota</taxon>
        <taxon>Viridiplantae</taxon>
        <taxon>Streptophyta</taxon>
        <taxon>Embryophyta</taxon>
        <taxon>Tracheophyta</taxon>
        <taxon>Spermatophyta</taxon>
        <taxon>Magnoliopsida</taxon>
        <taxon>eudicotyledons</taxon>
        <taxon>Gunneridae</taxon>
        <taxon>Pentapetalae</taxon>
        <taxon>rosids</taxon>
        <taxon>malvids</taxon>
        <taxon>Sapindales</taxon>
        <taxon>Sapindaceae</taxon>
        <taxon>Hippocastanoideae</taxon>
        <taxon>Acereae</taxon>
        <taxon>Acer</taxon>
    </lineage>
</organism>
<feature type="transmembrane region" description="Helical" evidence="7">
    <location>
        <begin position="64"/>
        <end position="82"/>
    </location>
</feature>
<dbReference type="InterPro" id="IPR016039">
    <property type="entry name" value="Thiolase-like"/>
</dbReference>
<evidence type="ECO:0000256" key="7">
    <source>
        <dbReference type="SAM" id="Phobius"/>
    </source>
</evidence>
<evidence type="ECO:0000256" key="4">
    <source>
        <dbReference type="ARBA" id="ARBA00023315"/>
    </source>
</evidence>
<keyword evidence="7" id="KW-0812">Transmembrane</keyword>